<keyword evidence="4 8" id="KW-1133">Transmembrane helix</keyword>
<dbReference type="EMBL" id="JARVKM010000035">
    <property type="protein sequence ID" value="KAK9775316.1"/>
    <property type="molecule type" value="Genomic_DNA"/>
</dbReference>
<keyword evidence="11" id="KW-1185">Reference proteome</keyword>
<feature type="transmembrane region" description="Helical" evidence="8">
    <location>
        <begin position="127"/>
        <end position="148"/>
    </location>
</feature>
<evidence type="ECO:0000256" key="7">
    <source>
        <dbReference type="SAM" id="MobiDB-lite"/>
    </source>
</evidence>
<reference evidence="10 11" key="1">
    <citation type="submission" date="2024-02" db="EMBL/GenBank/DDBJ databases">
        <title>First draft genome assembly of two strains of Seiridium cardinale.</title>
        <authorList>
            <person name="Emiliani G."/>
            <person name="Scali E."/>
        </authorList>
    </citation>
    <scope>NUCLEOTIDE SEQUENCE [LARGE SCALE GENOMIC DNA]</scope>
    <source>
        <strain evidence="10 11">BM-138-000479</strain>
    </source>
</reference>
<feature type="transmembrane region" description="Helical" evidence="8">
    <location>
        <begin position="102"/>
        <end position="121"/>
    </location>
</feature>
<keyword evidence="2" id="KW-0813">Transport</keyword>
<dbReference type="InterPro" id="IPR020846">
    <property type="entry name" value="MFS_dom"/>
</dbReference>
<evidence type="ECO:0000256" key="4">
    <source>
        <dbReference type="ARBA" id="ARBA00022989"/>
    </source>
</evidence>
<evidence type="ECO:0000256" key="6">
    <source>
        <dbReference type="ARBA" id="ARBA00023180"/>
    </source>
</evidence>
<feature type="region of interest" description="Disordered" evidence="7">
    <location>
        <begin position="1"/>
        <end position="23"/>
    </location>
</feature>
<feature type="transmembrane region" description="Helical" evidence="8">
    <location>
        <begin position="32"/>
        <end position="50"/>
    </location>
</feature>
<feature type="transmembrane region" description="Helical" evidence="8">
    <location>
        <begin position="255"/>
        <end position="277"/>
    </location>
</feature>
<protein>
    <submittedName>
        <fullName evidence="10">Major facilitator superfamily (MFS) profile domain-containing protein</fullName>
    </submittedName>
</protein>
<keyword evidence="3 8" id="KW-0812">Transmembrane</keyword>
<feature type="transmembrane region" description="Helical" evidence="8">
    <location>
        <begin position="160"/>
        <end position="178"/>
    </location>
</feature>
<feature type="compositionally biased region" description="Basic and acidic residues" evidence="7">
    <location>
        <begin position="537"/>
        <end position="557"/>
    </location>
</feature>
<evidence type="ECO:0000256" key="5">
    <source>
        <dbReference type="ARBA" id="ARBA00023136"/>
    </source>
</evidence>
<feature type="compositionally biased region" description="Polar residues" evidence="7">
    <location>
        <begin position="1"/>
        <end position="14"/>
    </location>
</feature>
<feature type="transmembrane region" description="Helical" evidence="8">
    <location>
        <begin position="504"/>
        <end position="522"/>
    </location>
</feature>
<keyword evidence="6" id="KW-0325">Glycoprotein</keyword>
<feature type="transmembrane region" description="Helical" evidence="8">
    <location>
        <begin position="70"/>
        <end position="90"/>
    </location>
</feature>
<feature type="transmembrane region" description="Helical" evidence="8">
    <location>
        <begin position="298"/>
        <end position="323"/>
    </location>
</feature>
<dbReference type="Pfam" id="PF07690">
    <property type="entry name" value="MFS_1"/>
    <property type="match status" value="1"/>
</dbReference>
<name>A0ABR2XNX3_9PEZI</name>
<dbReference type="SUPFAM" id="SSF103473">
    <property type="entry name" value="MFS general substrate transporter"/>
    <property type="match status" value="1"/>
</dbReference>
<comment type="subcellular location">
    <subcellularLocation>
        <location evidence="1">Membrane</location>
        <topology evidence="1">Multi-pass membrane protein</topology>
    </subcellularLocation>
</comment>
<dbReference type="Gene3D" id="1.20.1250.20">
    <property type="entry name" value="MFS general substrate transporter like domains"/>
    <property type="match status" value="1"/>
</dbReference>
<sequence>MSPKTASAEGQPQSLDEEPSMEMKPPTFRRDFRFWAVIAGLAIAQFQASLEHSVVVTSGPYIISDLSIGADYVWTINAFFVCSAAFQPLFGQLCNIFGRRWLMLFVTAVFTLGSGLCGGATTGGMLIAGRAIQGVGSGGITLLVEIIIGDLVPLRERGNYLAIIILCYTVGMTMGPLIGGAIVDATTWRWVFYINLPVGGLALLVLYSFLHVNYQKEMTLSQKLKRIDWVGNGLLMTGTLSMLYGLVYAGTRYPWGSWHTLVPLLLGFLLVVLFAGWESKGRSAEPVMPPRLFTHRTSNIVAVNTFLHSMLVYWSLFFLPLYFESVLLFSPERSGVSLLPLSLIALPGAAAAAMAVARWGKFKSLHLIGLAIFTIGLGLFSLQWEGSTTAEWATYQSICAVGGGIVLDTLLPAFQAPVPESDQAAATATWCFVRTVGGVWGVTIPAVIFNNRVDQLIHTISDPAAGSLMSGGGAYQYASATFVDSFSEPARSEIRVVYREALKLVFQTSVAFGGLACLLVFLEKEMKLRKELKTEYGLKDSSSKATAEDERHLEKGHNSVRLDSAE</sequence>
<evidence type="ECO:0000259" key="9">
    <source>
        <dbReference type="PROSITE" id="PS50850"/>
    </source>
</evidence>
<evidence type="ECO:0000256" key="2">
    <source>
        <dbReference type="ARBA" id="ARBA00022448"/>
    </source>
</evidence>
<feature type="transmembrane region" description="Helical" evidence="8">
    <location>
        <begin position="335"/>
        <end position="357"/>
    </location>
</feature>
<feature type="domain" description="Major facilitator superfamily (MFS) profile" evidence="9">
    <location>
        <begin position="37"/>
        <end position="525"/>
    </location>
</feature>
<dbReference type="PANTHER" id="PTHR23501">
    <property type="entry name" value="MAJOR FACILITATOR SUPERFAMILY"/>
    <property type="match status" value="1"/>
</dbReference>
<dbReference type="InterPro" id="IPR036259">
    <property type="entry name" value="MFS_trans_sf"/>
</dbReference>
<feature type="transmembrane region" description="Helical" evidence="8">
    <location>
        <begin position="190"/>
        <end position="209"/>
    </location>
</feature>
<gene>
    <name evidence="10" type="ORF">SCAR479_07992</name>
</gene>
<evidence type="ECO:0000256" key="1">
    <source>
        <dbReference type="ARBA" id="ARBA00004141"/>
    </source>
</evidence>
<evidence type="ECO:0000313" key="10">
    <source>
        <dbReference type="EMBL" id="KAK9775316.1"/>
    </source>
</evidence>
<evidence type="ECO:0000256" key="8">
    <source>
        <dbReference type="SAM" id="Phobius"/>
    </source>
</evidence>
<dbReference type="Gene3D" id="1.20.1720.10">
    <property type="entry name" value="Multidrug resistance protein D"/>
    <property type="match status" value="1"/>
</dbReference>
<comment type="caution">
    <text evidence="10">The sequence shown here is derived from an EMBL/GenBank/DDBJ whole genome shotgun (WGS) entry which is preliminary data.</text>
</comment>
<accession>A0ABR2XNX3</accession>
<evidence type="ECO:0000256" key="3">
    <source>
        <dbReference type="ARBA" id="ARBA00022692"/>
    </source>
</evidence>
<proteinExistence type="predicted"/>
<dbReference type="PANTHER" id="PTHR23501:SF187">
    <property type="entry name" value="MAJOR FACILITATOR SUPERFAMILY (MFS) PROFILE DOMAIN-CONTAINING PROTEIN"/>
    <property type="match status" value="1"/>
</dbReference>
<keyword evidence="5 8" id="KW-0472">Membrane</keyword>
<dbReference type="PROSITE" id="PS50850">
    <property type="entry name" value="MFS"/>
    <property type="match status" value="1"/>
</dbReference>
<evidence type="ECO:0000313" key="11">
    <source>
        <dbReference type="Proteomes" id="UP001465668"/>
    </source>
</evidence>
<dbReference type="Proteomes" id="UP001465668">
    <property type="component" value="Unassembled WGS sequence"/>
</dbReference>
<dbReference type="CDD" id="cd17502">
    <property type="entry name" value="MFS_Azr1_MDR_like"/>
    <property type="match status" value="1"/>
</dbReference>
<feature type="transmembrane region" description="Helical" evidence="8">
    <location>
        <begin position="364"/>
        <end position="384"/>
    </location>
</feature>
<dbReference type="InterPro" id="IPR011701">
    <property type="entry name" value="MFS"/>
</dbReference>
<feature type="transmembrane region" description="Helical" evidence="8">
    <location>
        <begin position="229"/>
        <end position="249"/>
    </location>
</feature>
<feature type="region of interest" description="Disordered" evidence="7">
    <location>
        <begin position="537"/>
        <end position="566"/>
    </location>
</feature>
<organism evidence="10 11">
    <name type="scientific">Seiridium cardinale</name>
    <dbReference type="NCBI Taxonomy" id="138064"/>
    <lineage>
        <taxon>Eukaryota</taxon>
        <taxon>Fungi</taxon>
        <taxon>Dikarya</taxon>
        <taxon>Ascomycota</taxon>
        <taxon>Pezizomycotina</taxon>
        <taxon>Sordariomycetes</taxon>
        <taxon>Xylariomycetidae</taxon>
        <taxon>Amphisphaeriales</taxon>
        <taxon>Sporocadaceae</taxon>
        <taxon>Seiridium</taxon>
    </lineage>
</organism>